<name>A0A2C6KU39_9APIC</name>
<feature type="compositionally biased region" description="Polar residues" evidence="9">
    <location>
        <begin position="573"/>
        <end position="587"/>
    </location>
</feature>
<dbReference type="PROSITE" id="PS00489">
    <property type="entry name" value="RNA_POL_PHAGE_2"/>
    <property type="match status" value="1"/>
</dbReference>
<feature type="compositionally biased region" description="Basic and acidic residues" evidence="9">
    <location>
        <begin position="1431"/>
        <end position="1441"/>
    </location>
</feature>
<evidence type="ECO:0000256" key="9">
    <source>
        <dbReference type="SAM" id="MobiDB-lite"/>
    </source>
</evidence>
<feature type="compositionally biased region" description="Acidic residues" evidence="9">
    <location>
        <begin position="1705"/>
        <end position="1725"/>
    </location>
</feature>
<dbReference type="PROSITE" id="PS00900">
    <property type="entry name" value="RNA_POL_PHAGE_1"/>
    <property type="match status" value="1"/>
</dbReference>
<feature type="domain" description="DNA-directed RNA polymerase C-terminal" evidence="10">
    <location>
        <begin position="1956"/>
        <end position="2353"/>
    </location>
</feature>
<dbReference type="GeneID" id="94425810"/>
<evidence type="ECO:0000256" key="7">
    <source>
        <dbReference type="ARBA" id="ARBA00048552"/>
    </source>
</evidence>
<dbReference type="EMBL" id="MIGC01001017">
    <property type="protein sequence ID" value="PHJ23750.1"/>
    <property type="molecule type" value="Genomic_DNA"/>
</dbReference>
<organism evidence="12 13">
    <name type="scientific">Cystoisospora suis</name>
    <dbReference type="NCBI Taxonomy" id="483139"/>
    <lineage>
        <taxon>Eukaryota</taxon>
        <taxon>Sar</taxon>
        <taxon>Alveolata</taxon>
        <taxon>Apicomplexa</taxon>
        <taxon>Conoidasida</taxon>
        <taxon>Coccidia</taxon>
        <taxon>Eucoccidiorida</taxon>
        <taxon>Eimeriorina</taxon>
        <taxon>Sarcocystidae</taxon>
        <taxon>Cystoisospora</taxon>
    </lineage>
</organism>
<dbReference type="SUPFAM" id="SSF56672">
    <property type="entry name" value="DNA/RNA polymerases"/>
    <property type="match status" value="1"/>
</dbReference>
<feature type="compositionally biased region" description="Basic and acidic residues" evidence="9">
    <location>
        <begin position="35"/>
        <end position="44"/>
    </location>
</feature>
<dbReference type="InterPro" id="IPR002092">
    <property type="entry name" value="DNA-dir_Rpol_phage-type"/>
</dbReference>
<feature type="region of interest" description="Disordered" evidence="9">
    <location>
        <begin position="420"/>
        <end position="454"/>
    </location>
</feature>
<feature type="region of interest" description="Disordered" evidence="9">
    <location>
        <begin position="1134"/>
        <end position="1156"/>
    </location>
</feature>
<feature type="region of interest" description="Disordered" evidence="9">
    <location>
        <begin position="1695"/>
        <end position="1750"/>
    </location>
</feature>
<feature type="region of interest" description="Disordered" evidence="9">
    <location>
        <begin position="700"/>
        <end position="758"/>
    </location>
</feature>
<dbReference type="GO" id="GO:0034245">
    <property type="term" value="C:mitochondrial DNA-directed RNA polymerase complex"/>
    <property type="evidence" value="ECO:0007669"/>
    <property type="project" value="TreeGrafter"/>
</dbReference>
<dbReference type="GO" id="GO:0003677">
    <property type="term" value="F:DNA binding"/>
    <property type="evidence" value="ECO:0007669"/>
    <property type="project" value="InterPro"/>
</dbReference>
<dbReference type="Pfam" id="PF00940">
    <property type="entry name" value="RNA_pol"/>
    <property type="match status" value="1"/>
</dbReference>
<feature type="region of interest" description="Disordered" evidence="9">
    <location>
        <begin position="259"/>
        <end position="289"/>
    </location>
</feature>
<dbReference type="RefSeq" id="XP_067925424.1">
    <property type="nucleotide sequence ID" value="XM_068062599.1"/>
</dbReference>
<evidence type="ECO:0000256" key="1">
    <source>
        <dbReference type="ARBA" id="ARBA00009493"/>
    </source>
</evidence>
<feature type="region of interest" description="Disordered" evidence="9">
    <location>
        <begin position="985"/>
        <end position="1024"/>
    </location>
</feature>
<feature type="region of interest" description="Disordered" evidence="9">
    <location>
        <begin position="1272"/>
        <end position="1297"/>
    </location>
</feature>
<dbReference type="Gene3D" id="1.10.150.20">
    <property type="entry name" value="5' to 3' exonuclease, C-terminal subdomain"/>
    <property type="match status" value="1"/>
</dbReference>
<keyword evidence="4 8" id="KW-0808">Transferase</keyword>
<feature type="compositionally biased region" description="Low complexity" evidence="9">
    <location>
        <begin position="335"/>
        <end position="394"/>
    </location>
</feature>
<dbReference type="InterPro" id="IPR046950">
    <property type="entry name" value="DNA-dir_Rpol_C_phage-type"/>
</dbReference>
<feature type="region of interest" description="Disordered" evidence="9">
    <location>
        <begin position="479"/>
        <end position="502"/>
    </location>
</feature>
<dbReference type="Pfam" id="PF14700">
    <property type="entry name" value="RPOL_N"/>
    <property type="match status" value="1"/>
</dbReference>
<dbReference type="GO" id="GO:0006390">
    <property type="term" value="P:mitochondrial transcription"/>
    <property type="evidence" value="ECO:0007669"/>
    <property type="project" value="TreeGrafter"/>
</dbReference>
<dbReference type="OrthoDB" id="276422at2759"/>
<comment type="function">
    <text evidence="8">DNA-dependent RNA polymerase catalyzes the transcription of DNA into RNA using the four ribonucleoside triphosphates as substrates.</text>
</comment>
<comment type="similarity">
    <text evidence="1 8">Belongs to the phage and mitochondrial RNA polymerase family.</text>
</comment>
<dbReference type="InterPro" id="IPR029262">
    <property type="entry name" value="RPOL_N"/>
</dbReference>
<feature type="region of interest" description="Disordered" evidence="9">
    <location>
        <begin position="1"/>
        <end position="54"/>
    </location>
</feature>
<feature type="region of interest" description="Disordered" evidence="9">
    <location>
        <begin position="573"/>
        <end position="646"/>
    </location>
</feature>
<sequence>MSVNTQAWRVSPPSNFPRGRRRLSLLPHSPESPFEVEKPRRVRENGPVSPSSSSEPLVLLRERISLPCFRARRGLSVRNSDLRTEDRGHRGSPLNAGVFFGSSSYSPFCSSLSCRRTRYSYLFHPAISSSDRRSFSPVVALSSSSCPPITSSFNHSQKQIGDSRLRRGLASLLQAKKVSRRPCVDDEETVVQRHTSSVLSSCPSPYTDDVTPSPNTCINASFQSSSSPASSTDFSCSSTSSLGSSRFCGKVVAGVPRKSTLKKDGTTSTHSLSSYPSSEPAEGHSISASISPSLAGRSRLSGFASETPRSSSLGCVELTCHHSPELVSHLPPISSRPGSQPSVSWSSSSASSPLSSSSARSSSGPHSSPEELPSCFDASTFSSPSSLPSVGCSLRPAQNPSNANPEDALAYTPDLAKSIPTDASAPVESPALAPPVKVPLTSSPSDISISPNAASASDSLPHFPLSSFTPSDISSVPCPSRADSKYLPSASSPSSSSPLQPSLRPFSSWPFHAELLALENRGLHAPDDQARALGFASAPHLGLETLRRLDSDQEKLVFHWLLVGDYSLDVNQPEGNNVSKSDPSPVSQELPETRRTPQQESTRFSRVHEATAALPPVNVRPITGTSDPGGMKESARMVTPGEPEKSIRSAAGTDIPVLPSSVLSCLHVLEEELLLNGLVISDISPDAFFRHLREARLPQELGNDRRRDHDTKAAQSKRKKSRVEEERKISKDVEPSRVEHRTAARGDEGTTEEEGSAVKREILLNKEWITARKHELYGDNPYPFPLRWAEHEKSQQKKAAPQERVNEAFSLTTSPSVVPCNSSSVSTCPPTSSTNGASCLSGQLASVPVAPPPCPSSSSLPVSCPTSGSTSVSLPHYHTATAALAPSVPVCRLQWQPSPCASQEAAWILEKRQIIVERCVWQRLLEEAEQHFQDANKGTSLLVEGASAKRVWCFWVQEMRVKIALIQEEQRRRLQKVVSRKATLVGKPPPRRRKQRNDETLSPHQEGDAVERDKRDQRGEPAVEAVSGIEAEVGEEELQRELAEAECLLPLELDPTVLAVITAKTAVQLTLVPKACTSVLPGRKGRAGGAEGREASAELMAEHEDARRLLSTGRCSAAQHGVFGYATGSTNSGVTAHAQEGEQGGRATRTVRQKKQENHATIATTCVSTPEKLCETASQAAPDQSKDMNHDLMPSPEKKTKESRGGGAAKVPLDNSNEEESSGHGRFLDAMAAALRQECAQRQVPVTQMALAIAEAVNLELNAVRLERQGLGEDASLSSRPGVTGPNPKDKEHSSASLLSRSRLLKEHELLAKRAQGKLNGAERRQLHRLLLCESRHETWDIRKKLKVGGILVSVLLKHAFVEAEYSVAKAELAEELKQLEHERQLLRRAAERKKKKADEEKIAGVQVGDRPATCPMKTTENNSRQGDSTGHTKEIERMTRPTDLSPVLSDSSTALPEDCPAAQARIDSHSGSCAVRSTEDNTMTDVPERPFALGSSPAPTIERQKRRDPKQGQTNKVSGEKREDNASGKILYGEAWDAEAFAHLTVYRSRRCFTKVEVPAFHHRVIYNPRTQRSLGVVEMRRLCYSQLANCGEEEKGSLTPSKAIKAGGNASLPKQQSPHSAALVAHASNSNGNGDFRKLPAGPSFASSPAFWSFLKFLPMVYPPVPWTGFSEGGYLMLRNSFVRAVTYTESKGPLRRKSKGAEEEDIEEEEDNEDDSDMEDESTQSSGGKEGSKKKKKSKKSPKKAGKITFLGGAGRVKMARDFRVYDTSVPREILSALGSQPWRVNREVLGVMETAWERGIRIGRMPSREGWSEAEQGFHDPSSFSYKQRNADYSILSAIGQKQMNGEETFSTPGGGSWGQNKESGVTLAGLRGALDPARIRLQHLLQEEAKMRSERPSFLLKLRVAQCFQHVDTLYFPHNIDFRGRCYPVPPHLNHMGDDICRALLVFAQPKPLGPRGLFWLKVHLANLFGKNKMSFVERQAWIDERLPTLLEVAKDPLSPRSVEVWGEEAEDPWQALGALLELKRALDSGDPANYASRQPVHQDGSCNGLQHYAALGRDARGGAAVNLVPGERPQDVYSLVLEVVKTRVHADIERKPNETEGSLALLLKQLDLLQRKVVKQTVMTICYGVTALGARDQVTRQLQDLVGDKLPPETVKQLGSYLARTVLASIGEVFKSAMRLKQWLDRVSKLSNRVGLPVAWMLPIVNLAAEQPYRSTQALEVKTALQCHIIRVTNEDTPTSAAKQRLGFPPNFIHSLDATHMMLTARRCLLGKTFSSSIASTLGNYSDVPPPAKLQDTPFAFSAVHDSYWTHAADVDRLRQILREEFVHLYSQPILEDFYECLRARFGRLAEELPPPPAKGSLDLRGVLKSEYFFH</sequence>
<gene>
    <name evidence="12" type="ORF">CSUI_002397</name>
</gene>
<dbReference type="EC" id="2.7.7.6" evidence="2 8"/>
<keyword evidence="13" id="KW-1185">Reference proteome</keyword>
<feature type="domain" description="DNA-directed RNA polymerase N-terminal" evidence="11">
    <location>
        <begin position="1656"/>
        <end position="1693"/>
    </location>
</feature>
<evidence type="ECO:0000313" key="13">
    <source>
        <dbReference type="Proteomes" id="UP000221165"/>
    </source>
</evidence>
<dbReference type="InterPro" id="IPR037159">
    <property type="entry name" value="RNA_POL_N_sf"/>
</dbReference>
<accession>A0A2C6KU39</accession>
<dbReference type="Gene3D" id="1.10.1320.10">
    <property type="entry name" value="DNA-directed RNA polymerase, N-terminal domain"/>
    <property type="match status" value="1"/>
</dbReference>
<keyword evidence="3 8" id="KW-0240">DNA-directed RNA polymerase</keyword>
<feature type="compositionally biased region" description="Basic residues" evidence="9">
    <location>
        <begin position="1735"/>
        <end position="1749"/>
    </location>
</feature>
<evidence type="ECO:0000313" key="12">
    <source>
        <dbReference type="EMBL" id="PHJ23750.1"/>
    </source>
</evidence>
<comment type="catalytic activity">
    <reaction evidence="7 8">
        <text>RNA(n) + a ribonucleoside 5'-triphosphate = RNA(n+1) + diphosphate</text>
        <dbReference type="Rhea" id="RHEA:21248"/>
        <dbReference type="Rhea" id="RHEA-COMP:14527"/>
        <dbReference type="Rhea" id="RHEA-COMP:17342"/>
        <dbReference type="ChEBI" id="CHEBI:33019"/>
        <dbReference type="ChEBI" id="CHEBI:61557"/>
        <dbReference type="ChEBI" id="CHEBI:140395"/>
        <dbReference type="EC" id="2.7.7.6"/>
    </reaction>
</comment>
<dbReference type="Gene3D" id="1.10.287.280">
    <property type="match status" value="1"/>
</dbReference>
<dbReference type="InterPro" id="IPR043502">
    <property type="entry name" value="DNA/RNA_pol_sf"/>
</dbReference>
<feature type="region of interest" description="Disordered" evidence="9">
    <location>
        <begin position="1398"/>
        <end position="1526"/>
    </location>
</feature>
<feature type="compositionally biased region" description="Basic and acidic residues" evidence="9">
    <location>
        <begin position="996"/>
        <end position="1021"/>
    </location>
</feature>
<feature type="compositionally biased region" description="Low complexity" evidence="9">
    <location>
        <begin position="266"/>
        <end position="278"/>
    </location>
</feature>
<proteinExistence type="inferred from homology"/>
<comment type="caution">
    <text evidence="12">The sequence shown here is derived from an EMBL/GenBank/DDBJ whole genome shotgun (WGS) entry which is preliminary data.</text>
</comment>
<keyword evidence="5 8" id="KW-0548">Nucleotidyltransferase</keyword>
<evidence type="ECO:0000256" key="8">
    <source>
        <dbReference type="RuleBase" id="RU003805"/>
    </source>
</evidence>
<dbReference type="Proteomes" id="UP000221165">
    <property type="component" value="Unassembled WGS sequence"/>
</dbReference>
<feature type="compositionally biased region" description="Polar residues" evidence="9">
    <location>
        <begin position="1417"/>
        <end position="1430"/>
    </location>
</feature>
<dbReference type="VEuPathDB" id="ToxoDB:CSUI_002397"/>
<evidence type="ECO:0000256" key="4">
    <source>
        <dbReference type="ARBA" id="ARBA00022679"/>
    </source>
</evidence>
<feature type="compositionally biased region" description="Basic and acidic residues" evidence="9">
    <location>
        <begin position="722"/>
        <end position="748"/>
    </location>
</feature>
<evidence type="ECO:0000259" key="11">
    <source>
        <dbReference type="Pfam" id="PF14700"/>
    </source>
</evidence>
<feature type="region of interest" description="Disordered" evidence="9">
    <location>
        <begin position="329"/>
        <end position="408"/>
    </location>
</feature>
<evidence type="ECO:0000256" key="2">
    <source>
        <dbReference type="ARBA" id="ARBA00012418"/>
    </source>
</evidence>
<evidence type="ECO:0000259" key="10">
    <source>
        <dbReference type="Pfam" id="PF00940"/>
    </source>
</evidence>
<reference evidence="12 13" key="1">
    <citation type="journal article" date="2017" name="Int. J. Parasitol.">
        <title>The genome of the protozoan parasite Cystoisospora suis and a reverse vaccinology approach to identify vaccine candidates.</title>
        <authorList>
            <person name="Palmieri N."/>
            <person name="Shrestha A."/>
            <person name="Ruttkowski B."/>
            <person name="Beck T."/>
            <person name="Vogl C."/>
            <person name="Tomley F."/>
            <person name="Blake D.P."/>
            <person name="Joachim A."/>
        </authorList>
    </citation>
    <scope>NUCLEOTIDE SEQUENCE [LARGE SCALE GENOMIC DNA]</scope>
    <source>
        <strain evidence="12 13">Wien I</strain>
    </source>
</reference>
<evidence type="ECO:0000256" key="5">
    <source>
        <dbReference type="ARBA" id="ARBA00022695"/>
    </source>
</evidence>
<feature type="compositionally biased region" description="Low complexity" evidence="9">
    <location>
        <begin position="485"/>
        <end position="502"/>
    </location>
</feature>
<feature type="region of interest" description="Disordered" evidence="9">
    <location>
        <begin position="1175"/>
        <end position="1224"/>
    </location>
</feature>
<feature type="compositionally biased region" description="Polar residues" evidence="9">
    <location>
        <begin position="440"/>
        <end position="454"/>
    </location>
</feature>
<feature type="compositionally biased region" description="Basic and acidic residues" evidence="9">
    <location>
        <begin position="700"/>
        <end position="712"/>
    </location>
</feature>
<dbReference type="PANTHER" id="PTHR10102:SF0">
    <property type="entry name" value="DNA-DIRECTED RNA POLYMERASE, MITOCHONDRIAL"/>
    <property type="match status" value="1"/>
</dbReference>
<feature type="compositionally biased region" description="Basic and acidic residues" evidence="9">
    <location>
        <begin position="1184"/>
        <end position="1204"/>
    </location>
</feature>
<evidence type="ECO:0000256" key="3">
    <source>
        <dbReference type="ARBA" id="ARBA00022478"/>
    </source>
</evidence>
<dbReference type="PANTHER" id="PTHR10102">
    <property type="entry name" value="DNA-DIRECTED RNA POLYMERASE, MITOCHONDRIAL"/>
    <property type="match status" value="1"/>
</dbReference>
<dbReference type="GO" id="GO:0003899">
    <property type="term" value="F:DNA-directed RNA polymerase activity"/>
    <property type="evidence" value="ECO:0007669"/>
    <property type="project" value="UniProtKB-EC"/>
</dbReference>
<evidence type="ECO:0000256" key="6">
    <source>
        <dbReference type="ARBA" id="ARBA00023163"/>
    </source>
</evidence>
<keyword evidence="6 8" id="KW-0804">Transcription</keyword>
<protein>
    <recommendedName>
        <fullName evidence="2 8">DNA-directed RNA polymerase</fullName>
        <ecNumber evidence="2 8">2.7.7.6</ecNumber>
    </recommendedName>
</protein>